<dbReference type="Gene3D" id="3.40.1380.20">
    <property type="entry name" value="Pyruvate kinase, C-terminal domain"/>
    <property type="match status" value="1"/>
</dbReference>
<evidence type="ECO:0000256" key="7">
    <source>
        <dbReference type="ARBA" id="ARBA00022741"/>
    </source>
</evidence>
<keyword evidence="8 14" id="KW-0418">Kinase</keyword>
<evidence type="ECO:0000256" key="9">
    <source>
        <dbReference type="ARBA" id="ARBA00022840"/>
    </source>
</evidence>
<dbReference type="NCBIfam" id="NF004491">
    <property type="entry name" value="PRK05826.1"/>
    <property type="match status" value="1"/>
</dbReference>
<gene>
    <name evidence="17" type="primary">pykA</name>
    <name evidence="17" type="ORF">VIBNI_B1116</name>
</gene>
<dbReference type="EMBL" id="FO203527">
    <property type="protein sequence ID" value="CCO60886.1"/>
    <property type="molecule type" value="Genomic_DNA"/>
</dbReference>
<keyword evidence="6" id="KW-0479">Metal-binding</keyword>
<feature type="domain" description="Pyruvate kinase C-terminal" evidence="16">
    <location>
        <begin position="381"/>
        <end position="471"/>
    </location>
</feature>
<protein>
    <recommendedName>
        <fullName evidence="4 13">Pyruvate kinase</fullName>
        <ecNumber evidence="4 13">2.7.1.40</ecNumber>
    </recommendedName>
</protein>
<keyword evidence="7" id="KW-0547">Nucleotide-binding</keyword>
<dbReference type="OrthoDB" id="9812123at2"/>
<proteinExistence type="inferred from homology"/>
<keyword evidence="18" id="KW-1185">Reference proteome</keyword>
<dbReference type="Pfam" id="PF00224">
    <property type="entry name" value="PK"/>
    <property type="match status" value="1"/>
</dbReference>
<dbReference type="GO" id="GO:0030955">
    <property type="term" value="F:potassium ion binding"/>
    <property type="evidence" value="ECO:0007669"/>
    <property type="project" value="UniProtKB-UniRule"/>
</dbReference>
<keyword evidence="10 14" id="KW-0460">Magnesium</keyword>
<evidence type="ECO:0000256" key="5">
    <source>
        <dbReference type="ARBA" id="ARBA00022679"/>
    </source>
</evidence>
<dbReference type="STRING" id="28173.VIBNI_B1116"/>
<dbReference type="InterPro" id="IPR001697">
    <property type="entry name" value="Pyr_Knase"/>
</dbReference>
<evidence type="ECO:0000256" key="14">
    <source>
        <dbReference type="RuleBase" id="RU000504"/>
    </source>
</evidence>
<dbReference type="SUPFAM" id="SSF52935">
    <property type="entry name" value="PK C-terminal domain-like"/>
    <property type="match status" value="1"/>
</dbReference>
<dbReference type="EC" id="2.7.1.40" evidence="4 13"/>
<sequence length="485" mass="52023">MCKTKIVATLGPASQDEGVLSKMLDAGVNVVRLNFSHGTAQEHIEKANLVRKLAKQKGKTVGVLADLQGPKIRISTFSDSKVHLVQGQSFFLDASLGDQQGNAERVGLDYPDLIRDLEIGNILLLDDGRIQLKVQELDPDRSWVKTEVQNSGVLSGRKGINLLGGGLSAPALTEKDITDIDIAAAIQADFIAISFPRNGTDIDYARSLIRKAGSQADVVAKIERAETVASNESMDDIIAASDAIMVARGDLGVEIGDGRLPTIQKRLIKRARLTGKPVITATQMMESMIENPLPTRAEVLDVANAILDGSDAVMLSAESAAGKYPVESIEAMVRIAAGVEFDSGSSQEHWDELDSLCDNPNKSFAISSIISATKANRKLGVAILTGDGQTPRLMSRCQSDAQVWGLSSNEKVLGKMTLLRGVIPTHFNLAQQDDLLESVTQMLSDHTTQFDLESLLIAKLSSLEGQGEVNTCWMVNLGATDPIPA</sequence>
<evidence type="ECO:0000313" key="17">
    <source>
        <dbReference type="EMBL" id="CCO60886.1"/>
    </source>
</evidence>
<dbReference type="PRINTS" id="PR01050">
    <property type="entry name" value="PYRUVTKNASE"/>
</dbReference>
<name>U4KCZ7_9VIBR</name>
<accession>U4KCZ7</accession>
<dbReference type="PANTHER" id="PTHR11817">
    <property type="entry name" value="PYRUVATE KINASE"/>
    <property type="match status" value="1"/>
</dbReference>
<dbReference type="Proteomes" id="UP000016895">
    <property type="component" value="Chromosome 2"/>
</dbReference>
<organism evidence="17 18">
    <name type="scientific">Vibrio nigripulchritudo</name>
    <dbReference type="NCBI Taxonomy" id="28173"/>
    <lineage>
        <taxon>Bacteria</taxon>
        <taxon>Pseudomonadati</taxon>
        <taxon>Pseudomonadota</taxon>
        <taxon>Gammaproteobacteria</taxon>
        <taxon>Vibrionales</taxon>
        <taxon>Vibrionaceae</taxon>
        <taxon>Vibrio</taxon>
    </lineage>
</organism>
<dbReference type="eggNOG" id="COG0469">
    <property type="taxonomic scope" value="Bacteria"/>
</dbReference>
<dbReference type="Pfam" id="PF02887">
    <property type="entry name" value="PK_C"/>
    <property type="match status" value="1"/>
</dbReference>
<evidence type="ECO:0000259" key="16">
    <source>
        <dbReference type="Pfam" id="PF02887"/>
    </source>
</evidence>
<dbReference type="KEGG" id="vni:VIBNI_B1116"/>
<dbReference type="UniPathway" id="UPA00109">
    <property type="reaction ID" value="UER00188"/>
</dbReference>
<comment type="catalytic activity">
    <reaction evidence="14">
        <text>pyruvate + ATP = phosphoenolpyruvate + ADP + H(+)</text>
        <dbReference type="Rhea" id="RHEA:18157"/>
        <dbReference type="ChEBI" id="CHEBI:15361"/>
        <dbReference type="ChEBI" id="CHEBI:15378"/>
        <dbReference type="ChEBI" id="CHEBI:30616"/>
        <dbReference type="ChEBI" id="CHEBI:58702"/>
        <dbReference type="ChEBI" id="CHEBI:456216"/>
        <dbReference type="EC" id="2.7.1.40"/>
    </reaction>
</comment>
<keyword evidence="12 17" id="KW-0670">Pyruvate</keyword>
<evidence type="ECO:0000256" key="6">
    <source>
        <dbReference type="ARBA" id="ARBA00022723"/>
    </source>
</evidence>
<evidence type="ECO:0000256" key="10">
    <source>
        <dbReference type="ARBA" id="ARBA00022842"/>
    </source>
</evidence>
<dbReference type="GO" id="GO:0000287">
    <property type="term" value="F:magnesium ion binding"/>
    <property type="evidence" value="ECO:0007669"/>
    <property type="project" value="UniProtKB-UniRule"/>
</dbReference>
<dbReference type="InterPro" id="IPR015795">
    <property type="entry name" value="Pyrv_Knase_C"/>
</dbReference>
<dbReference type="RefSeq" id="WP_022561422.1">
    <property type="nucleotide sequence ID" value="NC_022543.1"/>
</dbReference>
<evidence type="ECO:0000256" key="1">
    <source>
        <dbReference type="ARBA" id="ARBA00001958"/>
    </source>
</evidence>
<dbReference type="InterPro" id="IPR015793">
    <property type="entry name" value="Pyrv_Knase_brl"/>
</dbReference>
<keyword evidence="5 14" id="KW-0808">Transferase</keyword>
<dbReference type="AlphaFoldDB" id="U4KCZ7"/>
<dbReference type="InterPro" id="IPR015806">
    <property type="entry name" value="Pyrv_Knase_insert_dom_sf"/>
</dbReference>
<evidence type="ECO:0000313" key="18">
    <source>
        <dbReference type="Proteomes" id="UP000016895"/>
    </source>
</evidence>
<evidence type="ECO:0000259" key="15">
    <source>
        <dbReference type="Pfam" id="PF00224"/>
    </source>
</evidence>
<dbReference type="GO" id="GO:0004743">
    <property type="term" value="F:pyruvate kinase activity"/>
    <property type="evidence" value="ECO:0007669"/>
    <property type="project" value="UniProtKB-UniRule"/>
</dbReference>
<dbReference type="SUPFAM" id="SSF50800">
    <property type="entry name" value="PK beta-barrel domain-like"/>
    <property type="match status" value="1"/>
</dbReference>
<dbReference type="InterPro" id="IPR018209">
    <property type="entry name" value="Pyrv_Knase_AS"/>
</dbReference>
<dbReference type="Gene3D" id="3.20.20.60">
    <property type="entry name" value="Phosphoenolpyruvate-binding domains"/>
    <property type="match status" value="1"/>
</dbReference>
<comment type="similarity">
    <text evidence="3 14">Belongs to the pyruvate kinase family.</text>
</comment>
<feature type="domain" description="Pyruvate kinase barrel" evidence="15">
    <location>
        <begin position="3"/>
        <end position="329"/>
    </location>
</feature>
<dbReference type="InterPro" id="IPR036918">
    <property type="entry name" value="Pyrv_Knase_C_sf"/>
</dbReference>
<dbReference type="NCBIfam" id="TIGR01064">
    <property type="entry name" value="pyruv_kin"/>
    <property type="match status" value="1"/>
</dbReference>
<keyword evidence="9" id="KW-0067">ATP-binding</keyword>
<dbReference type="GO" id="GO:0005524">
    <property type="term" value="F:ATP binding"/>
    <property type="evidence" value="ECO:0007669"/>
    <property type="project" value="UniProtKB-KW"/>
</dbReference>
<dbReference type="GO" id="GO:0016301">
    <property type="term" value="F:kinase activity"/>
    <property type="evidence" value="ECO:0007669"/>
    <property type="project" value="UniProtKB-KW"/>
</dbReference>
<reference evidence="17 18" key="1">
    <citation type="journal article" date="2013" name="ISME J.">
        <title>Comparative genomics of pathogenic lineages of Vibrio nigripulchritudo identifies virulence-associated traits.</title>
        <authorList>
            <person name="Goudenege D."/>
            <person name="Labreuche Y."/>
            <person name="Krin E."/>
            <person name="Ansquer D."/>
            <person name="Mangenot S."/>
            <person name="Calteau A."/>
            <person name="Medigue C."/>
            <person name="Mazel D."/>
            <person name="Polz M.F."/>
            <person name="Le Roux F."/>
        </authorList>
    </citation>
    <scope>NUCLEOTIDE SEQUENCE [LARGE SCALE GENOMIC DNA]</scope>
    <source>
        <strain evidence="18">SnF1</strain>
    </source>
</reference>
<dbReference type="InterPro" id="IPR040442">
    <property type="entry name" value="Pyrv_kinase-like_dom_sf"/>
</dbReference>
<evidence type="ECO:0000256" key="11">
    <source>
        <dbReference type="ARBA" id="ARBA00023152"/>
    </source>
</evidence>
<comment type="pathway">
    <text evidence="2 14">Carbohydrate degradation; glycolysis; pyruvate from D-glyceraldehyde 3-phosphate: step 5/5.</text>
</comment>
<evidence type="ECO:0000256" key="2">
    <source>
        <dbReference type="ARBA" id="ARBA00004997"/>
    </source>
</evidence>
<dbReference type="PATRIC" id="fig|1260221.3.peg.4734"/>
<comment type="cofactor">
    <cofactor evidence="1">
        <name>K(+)</name>
        <dbReference type="ChEBI" id="CHEBI:29103"/>
    </cofactor>
</comment>
<keyword evidence="11 14" id="KW-0324">Glycolysis</keyword>
<dbReference type="SUPFAM" id="SSF51621">
    <property type="entry name" value="Phosphoenolpyruvate/pyruvate domain"/>
    <property type="match status" value="1"/>
</dbReference>
<dbReference type="PROSITE" id="PS00110">
    <property type="entry name" value="PYRUVATE_KINASE"/>
    <property type="match status" value="1"/>
</dbReference>
<dbReference type="FunFam" id="2.40.33.10:FF:000001">
    <property type="entry name" value="Pyruvate kinase"/>
    <property type="match status" value="1"/>
</dbReference>
<dbReference type="InterPro" id="IPR011037">
    <property type="entry name" value="Pyrv_Knase-like_insert_dom_sf"/>
</dbReference>
<evidence type="ECO:0000256" key="8">
    <source>
        <dbReference type="ARBA" id="ARBA00022777"/>
    </source>
</evidence>
<evidence type="ECO:0000256" key="13">
    <source>
        <dbReference type="NCBIfam" id="TIGR01064"/>
    </source>
</evidence>
<dbReference type="InterPro" id="IPR015813">
    <property type="entry name" value="Pyrv/PenolPyrv_kinase-like_dom"/>
</dbReference>
<evidence type="ECO:0000256" key="12">
    <source>
        <dbReference type="ARBA" id="ARBA00023317"/>
    </source>
</evidence>
<evidence type="ECO:0000256" key="4">
    <source>
        <dbReference type="ARBA" id="ARBA00012142"/>
    </source>
</evidence>
<evidence type="ECO:0000256" key="3">
    <source>
        <dbReference type="ARBA" id="ARBA00008663"/>
    </source>
</evidence>
<dbReference type="Gene3D" id="2.40.33.10">
    <property type="entry name" value="PK beta-barrel domain-like"/>
    <property type="match status" value="1"/>
</dbReference>